<protein>
    <recommendedName>
        <fullName evidence="1">Protein kinase domain-containing protein</fullName>
    </recommendedName>
</protein>
<dbReference type="PROSITE" id="PS00108">
    <property type="entry name" value="PROTEIN_KINASE_ST"/>
    <property type="match status" value="1"/>
</dbReference>
<evidence type="ECO:0000259" key="1">
    <source>
        <dbReference type="PROSITE" id="PS50011"/>
    </source>
</evidence>
<dbReference type="Proteomes" id="UP001396334">
    <property type="component" value="Unassembled WGS sequence"/>
</dbReference>
<dbReference type="Gene3D" id="1.10.510.10">
    <property type="entry name" value="Transferase(Phosphotransferase) domain 1"/>
    <property type="match status" value="1"/>
</dbReference>
<sequence>MLDGLDRCHRQGVLHRDIKGANLLVEWNIPPSRSSQEYPKIPELCLCPFSNLDRSFSGTTEGDKTATKI</sequence>
<gene>
    <name evidence="2" type="ORF">V6N11_007405</name>
</gene>
<keyword evidence="3" id="KW-1185">Reference proteome</keyword>
<dbReference type="InterPro" id="IPR008271">
    <property type="entry name" value="Ser/Thr_kinase_AS"/>
</dbReference>
<dbReference type="EMBL" id="JBBPBN010000105">
    <property type="protein sequence ID" value="KAK8978943.1"/>
    <property type="molecule type" value="Genomic_DNA"/>
</dbReference>
<organism evidence="2 3">
    <name type="scientific">Hibiscus sabdariffa</name>
    <name type="common">roselle</name>
    <dbReference type="NCBI Taxonomy" id="183260"/>
    <lineage>
        <taxon>Eukaryota</taxon>
        <taxon>Viridiplantae</taxon>
        <taxon>Streptophyta</taxon>
        <taxon>Embryophyta</taxon>
        <taxon>Tracheophyta</taxon>
        <taxon>Spermatophyta</taxon>
        <taxon>Magnoliopsida</taxon>
        <taxon>eudicotyledons</taxon>
        <taxon>Gunneridae</taxon>
        <taxon>Pentapetalae</taxon>
        <taxon>rosids</taxon>
        <taxon>malvids</taxon>
        <taxon>Malvales</taxon>
        <taxon>Malvaceae</taxon>
        <taxon>Malvoideae</taxon>
        <taxon>Hibiscus</taxon>
    </lineage>
</organism>
<feature type="domain" description="Protein kinase" evidence="1">
    <location>
        <begin position="1"/>
        <end position="69"/>
    </location>
</feature>
<name>A0ABR2NRZ9_9ROSI</name>
<accession>A0ABR2NRZ9</accession>
<dbReference type="InterPro" id="IPR000719">
    <property type="entry name" value="Prot_kinase_dom"/>
</dbReference>
<evidence type="ECO:0000313" key="2">
    <source>
        <dbReference type="EMBL" id="KAK8978943.1"/>
    </source>
</evidence>
<dbReference type="SUPFAM" id="SSF56112">
    <property type="entry name" value="Protein kinase-like (PK-like)"/>
    <property type="match status" value="1"/>
</dbReference>
<evidence type="ECO:0000313" key="3">
    <source>
        <dbReference type="Proteomes" id="UP001396334"/>
    </source>
</evidence>
<dbReference type="PROSITE" id="PS50011">
    <property type="entry name" value="PROTEIN_KINASE_DOM"/>
    <property type="match status" value="1"/>
</dbReference>
<comment type="caution">
    <text evidence="2">The sequence shown here is derived from an EMBL/GenBank/DDBJ whole genome shotgun (WGS) entry which is preliminary data.</text>
</comment>
<proteinExistence type="predicted"/>
<reference evidence="2 3" key="1">
    <citation type="journal article" date="2024" name="G3 (Bethesda)">
        <title>Genome assembly of Hibiscus sabdariffa L. provides insights into metabolisms of medicinal natural products.</title>
        <authorList>
            <person name="Kim T."/>
        </authorList>
    </citation>
    <scope>NUCLEOTIDE SEQUENCE [LARGE SCALE GENOMIC DNA]</scope>
    <source>
        <strain evidence="2">TK-2024</strain>
        <tissue evidence="2">Old leaves</tissue>
    </source>
</reference>
<dbReference type="InterPro" id="IPR011009">
    <property type="entry name" value="Kinase-like_dom_sf"/>
</dbReference>